<dbReference type="Proteomes" id="UP000332933">
    <property type="component" value="Unassembled WGS sequence"/>
</dbReference>
<keyword evidence="3" id="KW-1185">Reference proteome</keyword>
<accession>A0A485KUA9</accession>
<evidence type="ECO:0000313" key="2">
    <source>
        <dbReference type="EMBL" id="VFT88359.1"/>
    </source>
</evidence>
<protein>
    <submittedName>
        <fullName evidence="2">Aste57867_11498 protein</fullName>
    </submittedName>
</protein>
<dbReference type="EMBL" id="VJMH01005286">
    <property type="protein sequence ID" value="KAF0697844.1"/>
    <property type="molecule type" value="Genomic_DNA"/>
</dbReference>
<sequence>MDYLKLDCAAMMEPVWSWNPSVGAAGISLGGDLKSITSLNKLTAESVMGNTSVAEFYLQIDRFGEHTYIGFNQNSPFSFNAWNHGYYLRVDSGKLAAMSGNGGTIEFGLSVVPGDKLTAIEKHETENLR</sequence>
<evidence type="ECO:0000313" key="1">
    <source>
        <dbReference type="EMBL" id="KAF0697844.1"/>
    </source>
</evidence>
<gene>
    <name evidence="2" type="primary">Aste57867_11498</name>
    <name evidence="1" type="ORF">As57867_011455</name>
    <name evidence="2" type="ORF">ASTE57867_11498</name>
</gene>
<reference evidence="2 3" key="1">
    <citation type="submission" date="2019-03" db="EMBL/GenBank/DDBJ databases">
        <authorList>
            <person name="Gaulin E."/>
            <person name="Dumas B."/>
        </authorList>
    </citation>
    <scope>NUCLEOTIDE SEQUENCE [LARGE SCALE GENOMIC DNA]</scope>
    <source>
        <strain evidence="2">CBS 568.67</strain>
    </source>
</reference>
<organism evidence="2 3">
    <name type="scientific">Aphanomyces stellatus</name>
    <dbReference type="NCBI Taxonomy" id="120398"/>
    <lineage>
        <taxon>Eukaryota</taxon>
        <taxon>Sar</taxon>
        <taxon>Stramenopiles</taxon>
        <taxon>Oomycota</taxon>
        <taxon>Saprolegniomycetes</taxon>
        <taxon>Saprolegniales</taxon>
        <taxon>Verrucalvaceae</taxon>
        <taxon>Aphanomyces</taxon>
    </lineage>
</organism>
<dbReference type="EMBL" id="CAADRA010005307">
    <property type="protein sequence ID" value="VFT88359.1"/>
    <property type="molecule type" value="Genomic_DNA"/>
</dbReference>
<reference evidence="1" key="2">
    <citation type="submission" date="2019-06" db="EMBL/GenBank/DDBJ databases">
        <title>Genomics analysis of Aphanomyces spp. identifies a new class of oomycete effector associated with host adaptation.</title>
        <authorList>
            <person name="Gaulin E."/>
        </authorList>
    </citation>
    <scope>NUCLEOTIDE SEQUENCE</scope>
    <source>
        <strain evidence="1">CBS 578.67</strain>
    </source>
</reference>
<dbReference type="AlphaFoldDB" id="A0A485KUA9"/>
<proteinExistence type="predicted"/>
<evidence type="ECO:0000313" key="3">
    <source>
        <dbReference type="Proteomes" id="UP000332933"/>
    </source>
</evidence>
<name>A0A485KUA9_9STRA</name>